<gene>
    <name evidence="2" type="ORF">SAMN06269173_10821</name>
</gene>
<accession>A0A238ZGL3</accession>
<name>A0A238ZGL3_9BACT</name>
<dbReference type="EMBL" id="FZNS01000008">
    <property type="protein sequence ID" value="SNR82410.1"/>
    <property type="molecule type" value="Genomic_DNA"/>
</dbReference>
<dbReference type="Proteomes" id="UP000198310">
    <property type="component" value="Unassembled WGS sequence"/>
</dbReference>
<evidence type="ECO:0000313" key="3">
    <source>
        <dbReference type="Proteomes" id="UP000198310"/>
    </source>
</evidence>
<proteinExistence type="predicted"/>
<sequence>MITERILVLPTTAPVALAAVRSLPGLRVAMQAGHVWLRGVPAPPVPLATAIRALAVAASYELDTEGNLFPAGGLTPTGRLPELAWQPIREFVPLELPTAALPAQHPPHYQVQLVPTGQFEPGAAVLTTLAAWKAYAEGAPQVRLEQLRFAVSARQQVLVLGTPLPTVPGQELWVRHDILLPAGLDFASPLLAELVAAKLNPAREALVLFDAAGTWQRVPWSSLQPATRSAIRLTQVGSQAG</sequence>
<feature type="domain" description="MoxR-vWA-beta-propeller ternary system" evidence="1">
    <location>
        <begin position="9"/>
        <end position="233"/>
    </location>
</feature>
<organism evidence="2 3">
    <name type="scientific">Hymenobacter mucosus</name>
    <dbReference type="NCBI Taxonomy" id="1411120"/>
    <lineage>
        <taxon>Bacteria</taxon>
        <taxon>Pseudomonadati</taxon>
        <taxon>Bacteroidota</taxon>
        <taxon>Cytophagia</taxon>
        <taxon>Cytophagales</taxon>
        <taxon>Hymenobacteraceae</taxon>
        <taxon>Hymenobacter</taxon>
    </lineage>
</organism>
<dbReference type="Pfam" id="PF19918">
    <property type="entry name" value="bpX2"/>
    <property type="match status" value="1"/>
</dbReference>
<reference evidence="3" key="1">
    <citation type="submission" date="2017-06" db="EMBL/GenBank/DDBJ databases">
        <authorList>
            <person name="Varghese N."/>
            <person name="Submissions S."/>
        </authorList>
    </citation>
    <scope>NUCLEOTIDE SEQUENCE [LARGE SCALE GENOMIC DNA]</scope>
    <source>
        <strain evidence="3">DSM 28041</strain>
    </source>
</reference>
<protein>
    <recommendedName>
        <fullName evidence="1">MoxR-vWA-beta-propeller ternary system domain-containing protein</fullName>
    </recommendedName>
</protein>
<keyword evidence="3" id="KW-1185">Reference proteome</keyword>
<evidence type="ECO:0000313" key="2">
    <source>
        <dbReference type="EMBL" id="SNR82410.1"/>
    </source>
</evidence>
<dbReference type="AlphaFoldDB" id="A0A238ZGL3"/>
<dbReference type="InterPro" id="IPR045552">
    <property type="entry name" value="bpX2"/>
</dbReference>
<evidence type="ECO:0000259" key="1">
    <source>
        <dbReference type="Pfam" id="PF19918"/>
    </source>
</evidence>